<name>A0ABR7PZ54_9BURK</name>
<keyword evidence="1" id="KW-0378">Hydrolase</keyword>
<dbReference type="InterPro" id="IPR036412">
    <property type="entry name" value="HAD-like_sf"/>
</dbReference>
<comment type="caution">
    <text evidence="1">The sequence shown here is derived from an EMBL/GenBank/DDBJ whole genome shotgun (WGS) entry which is preliminary data.</text>
</comment>
<reference evidence="1 2" key="1">
    <citation type="submission" date="2019-09" db="EMBL/GenBank/DDBJ databases">
        <title>Paraburkholderia podalyriae sp. nov., A South African Podalyria-associated rhizobium.</title>
        <authorList>
            <person name="Mavima L."/>
            <person name="Beukes C.W."/>
            <person name="Palmer M."/>
            <person name="De Meyer S.E."/>
            <person name="James E.K."/>
            <person name="Maluk M."/>
            <person name="Avontuur J.R."/>
            <person name="Chan W.Y."/>
            <person name="Venter S.N."/>
            <person name="Steenkamp E.T."/>
        </authorList>
    </citation>
    <scope>NUCLEOTIDE SEQUENCE [LARGE SCALE GENOMIC DNA]</scope>
    <source>
        <strain evidence="1 2">WC7.3b</strain>
    </source>
</reference>
<proteinExistence type="predicted"/>
<protein>
    <submittedName>
        <fullName evidence="1">HAD-IA family hydrolase</fullName>
    </submittedName>
</protein>
<dbReference type="EMBL" id="VZQQ01000058">
    <property type="protein sequence ID" value="MBC8751533.1"/>
    <property type="molecule type" value="Genomic_DNA"/>
</dbReference>
<keyword evidence="2" id="KW-1185">Reference proteome</keyword>
<evidence type="ECO:0000313" key="1">
    <source>
        <dbReference type="EMBL" id="MBC8751533.1"/>
    </source>
</evidence>
<dbReference type="InterPro" id="IPR006439">
    <property type="entry name" value="HAD-SF_hydro_IA"/>
</dbReference>
<dbReference type="SFLD" id="SFLDS00003">
    <property type="entry name" value="Haloacid_Dehalogenase"/>
    <property type="match status" value="1"/>
</dbReference>
<dbReference type="InterPro" id="IPR023214">
    <property type="entry name" value="HAD_sf"/>
</dbReference>
<dbReference type="PANTHER" id="PTHR47829">
    <property type="entry name" value="HYDROLASE, PUTATIVE (AFU_ORTHOLOGUE AFUA_1G12880)-RELATED"/>
    <property type="match status" value="1"/>
</dbReference>
<dbReference type="Gene3D" id="1.10.150.240">
    <property type="entry name" value="Putative phosphatase, domain 2"/>
    <property type="match status" value="1"/>
</dbReference>
<dbReference type="PRINTS" id="PR00413">
    <property type="entry name" value="HADHALOGNASE"/>
</dbReference>
<dbReference type="SFLD" id="SFLDG01129">
    <property type="entry name" value="C1.5:_HAD__Beta-PGM__Phosphata"/>
    <property type="match status" value="1"/>
</dbReference>
<dbReference type="Gene3D" id="3.40.50.1000">
    <property type="entry name" value="HAD superfamily/HAD-like"/>
    <property type="match status" value="1"/>
</dbReference>
<organism evidence="1 2">
    <name type="scientific">Paraburkholderia podalyriae</name>
    <dbReference type="NCBI Taxonomy" id="1938811"/>
    <lineage>
        <taxon>Bacteria</taxon>
        <taxon>Pseudomonadati</taxon>
        <taxon>Pseudomonadota</taxon>
        <taxon>Betaproteobacteria</taxon>
        <taxon>Burkholderiales</taxon>
        <taxon>Burkholderiaceae</taxon>
        <taxon>Paraburkholderia</taxon>
    </lineage>
</organism>
<dbReference type="GO" id="GO:0016787">
    <property type="term" value="F:hydrolase activity"/>
    <property type="evidence" value="ECO:0007669"/>
    <property type="project" value="UniProtKB-KW"/>
</dbReference>
<dbReference type="SUPFAM" id="SSF56784">
    <property type="entry name" value="HAD-like"/>
    <property type="match status" value="1"/>
</dbReference>
<evidence type="ECO:0000313" key="2">
    <source>
        <dbReference type="Proteomes" id="UP000736373"/>
    </source>
</evidence>
<dbReference type="NCBIfam" id="TIGR01509">
    <property type="entry name" value="HAD-SF-IA-v3"/>
    <property type="match status" value="1"/>
</dbReference>
<dbReference type="Proteomes" id="UP000736373">
    <property type="component" value="Unassembled WGS sequence"/>
</dbReference>
<dbReference type="PANTHER" id="PTHR47829:SF1">
    <property type="entry name" value="HAD FAMILY PHOSPHATASE"/>
    <property type="match status" value="1"/>
</dbReference>
<accession>A0ABR7PZ54</accession>
<dbReference type="InterPro" id="IPR023198">
    <property type="entry name" value="PGP-like_dom2"/>
</dbReference>
<dbReference type="Pfam" id="PF00702">
    <property type="entry name" value="Hydrolase"/>
    <property type="match status" value="1"/>
</dbReference>
<sequence length="220" mass="24463">MPTALLLDFGSVISVSVFERHRETERTLGLPAGTLTWLGPVDPSTDSLWQSMQRDDISERDYWAIRAREIGAAIGEPDWTVRGMLTRTRQTDPDAVVRPGMVRLIRRARANGVVIGILSNELELFYGPEFLAQMSVLKDMAAIVDATHTGILKPDRRAYQMAVDSLNTNPDEVLFVDDQMRNIVGAVKAGLQVQYFDLRDVKGNIAAITARLNLPVEELA</sequence>
<dbReference type="InterPro" id="IPR052898">
    <property type="entry name" value="ACAD10-like"/>
</dbReference>
<gene>
    <name evidence="1" type="ORF">F6X42_34950</name>
</gene>